<keyword evidence="1" id="KW-0175">Coiled coil</keyword>
<keyword evidence="4" id="KW-1185">Reference proteome</keyword>
<evidence type="ECO:0000256" key="1">
    <source>
        <dbReference type="SAM" id="Coils"/>
    </source>
</evidence>
<sequence>LSGPDSDREIDIFGNFEGYLIFIQCKNYTDAKVSIDEIRAFERMMSRYPKNTTIGIYIIFVTDGYSRLAIERAESSKLNLLLTNVSNMHQDILNYMFKKLDKNSKEENHIIEEIIFKAEEEVRAMNEDHKRKIADLEKKVNIIIENQKKIARKIEISQSRIMTRAYILPIKMINLSDVLEE</sequence>
<protein>
    <submittedName>
        <fullName evidence="3">22087_t:CDS:1</fullName>
    </submittedName>
</protein>
<dbReference type="EMBL" id="CAJVQB010007861">
    <property type="protein sequence ID" value="CAG8710365.1"/>
    <property type="molecule type" value="Genomic_DNA"/>
</dbReference>
<dbReference type="Proteomes" id="UP000789901">
    <property type="component" value="Unassembled WGS sequence"/>
</dbReference>
<name>A0ABN7V1A6_GIGMA</name>
<evidence type="ECO:0000259" key="2">
    <source>
        <dbReference type="Pfam" id="PF04471"/>
    </source>
</evidence>
<evidence type="ECO:0000313" key="3">
    <source>
        <dbReference type="EMBL" id="CAG8710365.1"/>
    </source>
</evidence>
<gene>
    <name evidence="3" type="ORF">GMARGA_LOCUS12703</name>
</gene>
<evidence type="ECO:0000313" key="4">
    <source>
        <dbReference type="Proteomes" id="UP000789901"/>
    </source>
</evidence>
<dbReference type="SUPFAM" id="SSF52980">
    <property type="entry name" value="Restriction endonuclease-like"/>
    <property type="match status" value="1"/>
</dbReference>
<accession>A0ABN7V1A6</accession>
<dbReference type="InterPro" id="IPR007560">
    <property type="entry name" value="Restrct_endonuc_IV_Mrr"/>
</dbReference>
<feature type="non-terminal residue" evidence="3">
    <location>
        <position position="1"/>
    </location>
</feature>
<proteinExistence type="predicted"/>
<reference evidence="3 4" key="1">
    <citation type="submission" date="2021-06" db="EMBL/GenBank/DDBJ databases">
        <authorList>
            <person name="Kallberg Y."/>
            <person name="Tangrot J."/>
            <person name="Rosling A."/>
        </authorList>
    </citation>
    <scope>NUCLEOTIDE SEQUENCE [LARGE SCALE GENOMIC DNA]</scope>
    <source>
        <strain evidence="3 4">120-4 pot B 10/14</strain>
    </source>
</reference>
<feature type="domain" description="Restriction endonuclease type IV Mrr" evidence="2">
    <location>
        <begin position="5"/>
        <end position="81"/>
    </location>
</feature>
<dbReference type="Pfam" id="PF04471">
    <property type="entry name" value="Mrr_cat"/>
    <property type="match status" value="1"/>
</dbReference>
<organism evidence="3 4">
    <name type="scientific">Gigaspora margarita</name>
    <dbReference type="NCBI Taxonomy" id="4874"/>
    <lineage>
        <taxon>Eukaryota</taxon>
        <taxon>Fungi</taxon>
        <taxon>Fungi incertae sedis</taxon>
        <taxon>Mucoromycota</taxon>
        <taxon>Glomeromycotina</taxon>
        <taxon>Glomeromycetes</taxon>
        <taxon>Diversisporales</taxon>
        <taxon>Gigasporaceae</taxon>
        <taxon>Gigaspora</taxon>
    </lineage>
</organism>
<comment type="caution">
    <text evidence="3">The sequence shown here is derived from an EMBL/GenBank/DDBJ whole genome shotgun (WGS) entry which is preliminary data.</text>
</comment>
<dbReference type="InterPro" id="IPR011335">
    <property type="entry name" value="Restrct_endonuc-II-like"/>
</dbReference>
<feature type="coiled-coil region" evidence="1">
    <location>
        <begin position="119"/>
        <end position="146"/>
    </location>
</feature>